<accession>A0A098SA62</accession>
<organism evidence="2 3">
    <name type="scientific">Phaeodactylibacter xiamenensis</name>
    <dbReference type="NCBI Taxonomy" id="1524460"/>
    <lineage>
        <taxon>Bacteria</taxon>
        <taxon>Pseudomonadati</taxon>
        <taxon>Bacteroidota</taxon>
        <taxon>Saprospiria</taxon>
        <taxon>Saprospirales</taxon>
        <taxon>Haliscomenobacteraceae</taxon>
        <taxon>Phaeodactylibacter</taxon>
    </lineage>
</organism>
<protein>
    <recommendedName>
        <fullName evidence="4">Outer membrane protein beta-barrel domain-containing protein</fullName>
    </recommendedName>
</protein>
<dbReference type="Proteomes" id="UP000029736">
    <property type="component" value="Unassembled WGS sequence"/>
</dbReference>
<dbReference type="EMBL" id="JPOS01000010">
    <property type="protein sequence ID" value="KGE89414.1"/>
    <property type="molecule type" value="Genomic_DNA"/>
</dbReference>
<feature type="chain" id="PRO_5001940141" description="Outer membrane protein beta-barrel domain-containing protein" evidence="1">
    <location>
        <begin position="23"/>
        <end position="242"/>
    </location>
</feature>
<comment type="caution">
    <text evidence="2">The sequence shown here is derived from an EMBL/GenBank/DDBJ whole genome shotgun (WGS) entry which is preliminary data.</text>
</comment>
<gene>
    <name evidence="2" type="ORF">IX84_03640</name>
</gene>
<evidence type="ECO:0000313" key="3">
    <source>
        <dbReference type="Proteomes" id="UP000029736"/>
    </source>
</evidence>
<proteinExistence type="predicted"/>
<evidence type="ECO:0008006" key="4">
    <source>
        <dbReference type="Google" id="ProtNLM"/>
    </source>
</evidence>
<name>A0A098SA62_9BACT</name>
<dbReference type="OrthoDB" id="1492607at2"/>
<reference evidence="2 3" key="1">
    <citation type="journal article" date="2014" name="Int. J. Syst. Evol. Microbiol.">
        <title>Phaeodactylibacter xiamenensis gen. nov., sp. nov., a member of the family Saprospiraceae isolated from the marine alga Phaeodactylum tricornutum.</title>
        <authorList>
            <person name="Chen Z.Jr."/>
            <person name="Lei X."/>
            <person name="Lai Q."/>
            <person name="Li Y."/>
            <person name="Zhang B."/>
            <person name="Zhang J."/>
            <person name="Zhang H."/>
            <person name="Yang L."/>
            <person name="Zheng W."/>
            <person name="Tian Y."/>
            <person name="Yu Z."/>
            <person name="Xu H.Jr."/>
            <person name="Zheng T."/>
        </authorList>
    </citation>
    <scope>NUCLEOTIDE SEQUENCE [LARGE SCALE GENOMIC DNA]</scope>
    <source>
        <strain evidence="2 3">KD52</strain>
    </source>
</reference>
<keyword evidence="1" id="KW-0732">Signal</keyword>
<evidence type="ECO:0000256" key="1">
    <source>
        <dbReference type="SAM" id="SignalP"/>
    </source>
</evidence>
<keyword evidence="3" id="KW-1185">Reference proteome</keyword>
<evidence type="ECO:0000313" key="2">
    <source>
        <dbReference type="EMBL" id="KGE89414.1"/>
    </source>
</evidence>
<dbReference type="RefSeq" id="WP_044216560.1">
    <property type="nucleotide sequence ID" value="NZ_JBKAGJ010000019.1"/>
</dbReference>
<sequence>MLRTILLYTLLNTGIVALQAQADEPARYPLYMQIGGHFSVLNPLEGFRQVLDMNGIGGGGQVLFQMGPGRPVFAGLDFSLVRFDEETVGFTTTQNGFPENYELRTRTNMLLGHVLLRFKPFTNFFLQPYADGLIGLKRPYTRTQYVQLFDEGEEDLIEAYPELNDNTFSAGLGAGLQARLTSWPDLLLDARCTYLMGGSARYLVRMDDPPAVIDDPIEVFEERITATTTLQIQIGLTLQFGL</sequence>
<dbReference type="AlphaFoldDB" id="A0A098SA62"/>
<dbReference type="STRING" id="1524460.IX84_03640"/>
<feature type="signal peptide" evidence="1">
    <location>
        <begin position="1"/>
        <end position="22"/>
    </location>
</feature>